<evidence type="ECO:0000256" key="6">
    <source>
        <dbReference type="ARBA" id="ARBA00023136"/>
    </source>
</evidence>
<dbReference type="InterPro" id="IPR032808">
    <property type="entry name" value="DoxX"/>
</dbReference>
<evidence type="ECO:0000256" key="5">
    <source>
        <dbReference type="ARBA" id="ARBA00022989"/>
    </source>
</evidence>
<gene>
    <name evidence="8" type="ORF">CLV98_10164</name>
</gene>
<comment type="subcellular location">
    <subcellularLocation>
        <location evidence="1">Cell membrane</location>
        <topology evidence="1">Multi-pass membrane protein</topology>
    </subcellularLocation>
</comment>
<feature type="transmembrane region" description="Helical" evidence="7">
    <location>
        <begin position="83"/>
        <end position="101"/>
    </location>
</feature>
<dbReference type="RefSeq" id="WP_109671839.1">
    <property type="nucleotide sequence ID" value="NZ_QGDT01000001.1"/>
</dbReference>
<evidence type="ECO:0000313" key="8">
    <source>
        <dbReference type="EMBL" id="PWJ59890.1"/>
    </source>
</evidence>
<comment type="caution">
    <text evidence="8">The sequence shown here is derived from an EMBL/GenBank/DDBJ whole genome shotgun (WGS) entry which is preliminary data.</text>
</comment>
<evidence type="ECO:0000256" key="7">
    <source>
        <dbReference type="SAM" id="Phobius"/>
    </source>
</evidence>
<keyword evidence="3" id="KW-1003">Cell membrane</keyword>
<keyword evidence="5 7" id="KW-1133">Transmembrane helix</keyword>
<keyword evidence="4 7" id="KW-0812">Transmembrane</keyword>
<dbReference type="AlphaFoldDB" id="A0A316ASU3"/>
<dbReference type="Pfam" id="PF07681">
    <property type="entry name" value="DoxX"/>
    <property type="match status" value="1"/>
</dbReference>
<dbReference type="PANTHER" id="PTHR33452">
    <property type="entry name" value="OXIDOREDUCTASE CATD-RELATED"/>
    <property type="match status" value="1"/>
</dbReference>
<sequence length="144" mass="16233">MKIIDKIEQWGDAHHPAWLDFLRIGLGALLFFKGVSFISDTARIMELVSGLDIQLWTVTAIHYVAFAHIFGGFMIAIGALTRLAAIVQLPILITAVFFVNLRMGFSYLNSELWLSLLTLFLLVLFIVVGSGTMSTDEYMRKHNR</sequence>
<dbReference type="EMBL" id="QGDT01000001">
    <property type="protein sequence ID" value="PWJ59890.1"/>
    <property type="molecule type" value="Genomic_DNA"/>
</dbReference>
<keyword evidence="9" id="KW-1185">Reference proteome</keyword>
<dbReference type="PANTHER" id="PTHR33452:SF1">
    <property type="entry name" value="INNER MEMBRANE PROTEIN YPHA-RELATED"/>
    <property type="match status" value="1"/>
</dbReference>
<proteinExistence type="inferred from homology"/>
<comment type="similarity">
    <text evidence="2">Belongs to the DoxX family.</text>
</comment>
<evidence type="ECO:0000313" key="9">
    <source>
        <dbReference type="Proteomes" id="UP000245880"/>
    </source>
</evidence>
<evidence type="ECO:0000256" key="4">
    <source>
        <dbReference type="ARBA" id="ARBA00022692"/>
    </source>
</evidence>
<protein>
    <submittedName>
        <fullName evidence="8">Putative membrane protein YphA (DoxX/SURF4 family)</fullName>
    </submittedName>
</protein>
<dbReference type="OrthoDB" id="680764at2"/>
<organism evidence="8 9">
    <name type="scientific">Dyadobacter jejuensis</name>
    <dbReference type="NCBI Taxonomy" id="1082580"/>
    <lineage>
        <taxon>Bacteria</taxon>
        <taxon>Pseudomonadati</taxon>
        <taxon>Bacteroidota</taxon>
        <taxon>Cytophagia</taxon>
        <taxon>Cytophagales</taxon>
        <taxon>Spirosomataceae</taxon>
        <taxon>Dyadobacter</taxon>
    </lineage>
</organism>
<dbReference type="InterPro" id="IPR051907">
    <property type="entry name" value="DoxX-like_oxidoreductase"/>
</dbReference>
<evidence type="ECO:0000256" key="1">
    <source>
        <dbReference type="ARBA" id="ARBA00004651"/>
    </source>
</evidence>
<accession>A0A316ASU3</accession>
<feature type="transmembrane region" description="Helical" evidence="7">
    <location>
        <begin position="53"/>
        <end position="76"/>
    </location>
</feature>
<keyword evidence="6 7" id="KW-0472">Membrane</keyword>
<feature type="transmembrane region" description="Helical" evidence="7">
    <location>
        <begin position="113"/>
        <end position="134"/>
    </location>
</feature>
<evidence type="ECO:0000256" key="3">
    <source>
        <dbReference type="ARBA" id="ARBA00022475"/>
    </source>
</evidence>
<name>A0A316ASU3_9BACT</name>
<reference evidence="8 9" key="1">
    <citation type="submission" date="2018-03" db="EMBL/GenBank/DDBJ databases">
        <title>Genomic Encyclopedia of Archaeal and Bacterial Type Strains, Phase II (KMG-II): from individual species to whole genera.</title>
        <authorList>
            <person name="Goeker M."/>
        </authorList>
    </citation>
    <scope>NUCLEOTIDE SEQUENCE [LARGE SCALE GENOMIC DNA]</scope>
    <source>
        <strain evidence="8 9">DSM 100346</strain>
    </source>
</reference>
<evidence type="ECO:0000256" key="2">
    <source>
        <dbReference type="ARBA" id="ARBA00006679"/>
    </source>
</evidence>
<feature type="transmembrane region" description="Helical" evidence="7">
    <location>
        <begin position="21"/>
        <end position="38"/>
    </location>
</feature>
<dbReference type="GO" id="GO:0005886">
    <property type="term" value="C:plasma membrane"/>
    <property type="evidence" value="ECO:0007669"/>
    <property type="project" value="UniProtKB-SubCell"/>
</dbReference>
<dbReference type="Proteomes" id="UP000245880">
    <property type="component" value="Unassembled WGS sequence"/>
</dbReference>